<gene>
    <name evidence="5" type="ORF">EJK80_11160</name>
</gene>
<keyword evidence="2" id="KW-0378">Hydrolase</keyword>
<evidence type="ECO:0000313" key="6">
    <source>
        <dbReference type="Proteomes" id="UP000318080"/>
    </source>
</evidence>
<dbReference type="SUPFAM" id="SSF53098">
    <property type="entry name" value="Ribonuclease H-like"/>
    <property type="match status" value="1"/>
</dbReference>
<dbReference type="InterPro" id="IPR036397">
    <property type="entry name" value="RNaseH_sf"/>
</dbReference>
<accession>A0A540R4S6</accession>
<proteinExistence type="predicted"/>
<dbReference type="GeneID" id="79852822"/>
<dbReference type="AlphaFoldDB" id="A0A540R4S6"/>
<keyword evidence="1" id="KW-0540">Nuclease</keyword>
<dbReference type="InterPro" id="IPR013520">
    <property type="entry name" value="Ribonucl_H"/>
</dbReference>
<dbReference type="PANTHER" id="PTHR30231:SF4">
    <property type="entry name" value="PROTEIN NEN2"/>
    <property type="match status" value="1"/>
</dbReference>
<evidence type="ECO:0000256" key="3">
    <source>
        <dbReference type="ARBA" id="ARBA00022839"/>
    </source>
</evidence>
<comment type="caution">
    <text evidence="5">The sequence shown here is derived from an EMBL/GenBank/DDBJ whole genome shotgun (WGS) entry which is preliminary data.</text>
</comment>
<dbReference type="STRING" id="1686286.GCA_900092335_01607"/>
<dbReference type="GO" id="GO:0003676">
    <property type="term" value="F:nucleic acid binding"/>
    <property type="evidence" value="ECO:0007669"/>
    <property type="project" value="InterPro"/>
</dbReference>
<dbReference type="RefSeq" id="WP_066493424.1">
    <property type="nucleotide sequence ID" value="NZ_JADPQA010000002.1"/>
</dbReference>
<keyword evidence="6" id="KW-1185">Reference proteome</keyword>
<protein>
    <submittedName>
        <fullName evidence="5">DNA polymerase III subunit epsilon</fullName>
    </submittedName>
</protein>
<feature type="domain" description="Exonuclease" evidence="4">
    <location>
        <begin position="26"/>
        <end position="198"/>
    </location>
</feature>
<reference evidence="5 6" key="1">
    <citation type="submission" date="2019-06" db="EMBL/GenBank/DDBJ databases">
        <title>Draft genome of C. phoceense Strain 272.</title>
        <authorList>
            <person name="Pacheco L.G.C."/>
            <person name="Barberis C.M."/>
            <person name="Almuzara M.N."/>
            <person name="Traglia G.M."/>
            <person name="Santos C.S."/>
            <person name="Rocha D.J.P.G."/>
            <person name="Aguiar E.R.G.R."/>
            <person name="Vay C.A."/>
        </authorList>
    </citation>
    <scope>NUCLEOTIDE SEQUENCE [LARGE SCALE GENOMIC DNA]</scope>
    <source>
        <strain evidence="5 6">272</strain>
    </source>
</reference>
<dbReference type="InterPro" id="IPR012337">
    <property type="entry name" value="RNaseH-like_sf"/>
</dbReference>
<evidence type="ECO:0000313" key="5">
    <source>
        <dbReference type="EMBL" id="TQE42740.1"/>
    </source>
</evidence>
<evidence type="ECO:0000259" key="4">
    <source>
        <dbReference type="SMART" id="SM00479"/>
    </source>
</evidence>
<dbReference type="SMART" id="SM00479">
    <property type="entry name" value="EXOIII"/>
    <property type="match status" value="1"/>
</dbReference>
<dbReference type="Gene3D" id="3.30.420.10">
    <property type="entry name" value="Ribonuclease H-like superfamily/Ribonuclease H"/>
    <property type="match status" value="1"/>
</dbReference>
<dbReference type="Pfam" id="PF00929">
    <property type="entry name" value="RNase_T"/>
    <property type="match status" value="1"/>
</dbReference>
<dbReference type="CDD" id="cd06127">
    <property type="entry name" value="DEDDh"/>
    <property type="match status" value="1"/>
</dbReference>
<dbReference type="GO" id="GO:0005829">
    <property type="term" value="C:cytosol"/>
    <property type="evidence" value="ECO:0007669"/>
    <property type="project" value="TreeGrafter"/>
</dbReference>
<evidence type="ECO:0000256" key="2">
    <source>
        <dbReference type="ARBA" id="ARBA00022801"/>
    </source>
</evidence>
<organism evidence="5 6">
    <name type="scientific">Corynebacterium phoceense</name>
    <dbReference type="NCBI Taxonomy" id="1686286"/>
    <lineage>
        <taxon>Bacteria</taxon>
        <taxon>Bacillati</taxon>
        <taxon>Actinomycetota</taxon>
        <taxon>Actinomycetes</taxon>
        <taxon>Mycobacteriales</taxon>
        <taxon>Corynebacteriaceae</taxon>
        <taxon>Corynebacterium</taxon>
    </lineage>
</organism>
<dbReference type="GO" id="GO:0008408">
    <property type="term" value="F:3'-5' exonuclease activity"/>
    <property type="evidence" value="ECO:0007669"/>
    <property type="project" value="TreeGrafter"/>
</dbReference>
<sequence length="210" mass="23111">MLTRFFTRRKLDLDPPEKSTPLAKVEFLAVDFETTGFDSSRDRIVSMGWVPVRGQLIALGLSGYHVIRGVEVGESATIHGITHDESAHGTPLADALDALLAALHGRVLLAHFASIEADFLDAACLELRGELPTLTIADTFALERRRMERTGAVPRGEDLRLARVRERYGLPRYGSHNALSDALACGELFLAQQSHINAARLSDVVTERRI</sequence>
<dbReference type="Proteomes" id="UP000318080">
    <property type="component" value="Unassembled WGS sequence"/>
</dbReference>
<dbReference type="EMBL" id="VHIR01000019">
    <property type="protein sequence ID" value="TQE42740.1"/>
    <property type="molecule type" value="Genomic_DNA"/>
</dbReference>
<evidence type="ECO:0000256" key="1">
    <source>
        <dbReference type="ARBA" id="ARBA00022722"/>
    </source>
</evidence>
<name>A0A540R4S6_9CORY</name>
<dbReference type="PANTHER" id="PTHR30231">
    <property type="entry name" value="DNA POLYMERASE III SUBUNIT EPSILON"/>
    <property type="match status" value="1"/>
</dbReference>
<keyword evidence="3" id="KW-0269">Exonuclease</keyword>